<dbReference type="EMBL" id="MJMN01000065">
    <property type="protein sequence ID" value="OMG75531.1"/>
    <property type="molecule type" value="Genomic_DNA"/>
</dbReference>
<evidence type="ECO:0000313" key="1">
    <source>
        <dbReference type="EMBL" id="OMG75531.1"/>
    </source>
</evidence>
<reference evidence="1" key="1">
    <citation type="submission" date="2016-09" db="EMBL/GenBank/DDBJ databases">
        <title>Phylogenomics of Achromobacter.</title>
        <authorList>
            <person name="Jeukens J."/>
            <person name="Freschi L."/>
            <person name="Vincent A.T."/>
            <person name="Emond-Rheault J.-G."/>
            <person name="Kukavica-Ibrulj I."/>
            <person name="Charette S.J."/>
            <person name="Levesque R.C."/>
        </authorList>
    </citation>
    <scope>NUCLEOTIDE SEQUENCE [LARGE SCALE GENOMIC DNA]</scope>
    <source>
        <strain evidence="1">AUS488</strain>
    </source>
</reference>
<dbReference type="Proteomes" id="UP000187251">
    <property type="component" value="Unassembled WGS sequence"/>
</dbReference>
<name>A0A1R1JKG9_ALCXX</name>
<evidence type="ECO:0008006" key="2">
    <source>
        <dbReference type="Google" id="ProtNLM"/>
    </source>
</evidence>
<protein>
    <recommendedName>
        <fullName evidence="2">Immunity protein 12 domain-containing protein</fullName>
    </recommendedName>
</protein>
<organism evidence="1">
    <name type="scientific">Alcaligenes xylosoxydans xylosoxydans</name>
    <name type="common">Achromobacter xylosoxidans</name>
    <dbReference type="NCBI Taxonomy" id="85698"/>
    <lineage>
        <taxon>Bacteria</taxon>
        <taxon>Pseudomonadati</taxon>
        <taxon>Pseudomonadota</taxon>
        <taxon>Betaproteobacteria</taxon>
        <taxon>Burkholderiales</taxon>
        <taxon>Alcaligenaceae</taxon>
        <taxon>Achromobacter</taxon>
    </lineage>
</organism>
<proteinExistence type="predicted"/>
<accession>A0A1R1JKG9</accession>
<comment type="caution">
    <text evidence="1">The sequence shown here is derived from an EMBL/GenBank/DDBJ whole genome shotgun (WGS) entry which is preliminary data.</text>
</comment>
<dbReference type="AlphaFoldDB" id="A0A1R1JKG9"/>
<gene>
    <name evidence="1" type="ORF">BIZ92_18365</name>
</gene>
<sequence length="129" mass="14466">MKFGLSTDTSGATSVYKIANELDSIFPALESHFPSVKIELFFVFRCLPDGIGRKSSRRFSKAESVLYLDMCFSEDQLKDMDVAQQRAIVAGYFFDFVEASLNKHEFQGLDVSSFMAALKREAASIGWPD</sequence>